<evidence type="ECO:0000313" key="3">
    <source>
        <dbReference type="Proteomes" id="UP000827892"/>
    </source>
</evidence>
<proteinExistence type="predicted"/>
<protein>
    <submittedName>
        <fullName evidence="1">Uncharacterized protein</fullName>
    </submittedName>
</protein>
<accession>A0AAE9DMG7</accession>
<evidence type="ECO:0000313" key="2">
    <source>
        <dbReference type="EMBL" id="UMM18295.1"/>
    </source>
</evidence>
<gene>
    <name evidence="1" type="ORF">L3Y34_018300</name>
    <name evidence="2" type="ORF">L5515_014425</name>
</gene>
<dbReference type="Proteomes" id="UP000827892">
    <property type="component" value="Chromosome II"/>
</dbReference>
<sequence>MTMLDSAFDRERAEIVTRLLKVTDQLAATRELLKDFEEVWVHPITTKKRVRGQTRAQLWVMTKIMEREIQFNQMIWELTAAQAHETEAILRETLHDEMTSTQPDEDQTCRFRKIVDELESISKGTQNHAKRNGIVFHCETINEDEDMSYSPSHSPFDKERSQIESRMISPLEKLEKVNTFCDHISPFLVEALNYSKITKEAESTILDTICQNAVESTEALVEVMEAFKKESKEMEEVDKKEKLCNELKNLQIEQWIEELQD</sequence>
<evidence type="ECO:0000313" key="4">
    <source>
        <dbReference type="Proteomes" id="UP000829354"/>
    </source>
</evidence>
<reference evidence="1 3" key="2">
    <citation type="submission" date="2022-05" db="EMBL/GenBank/DDBJ databases">
        <title>Chromosome-level reference genomes for two strains of Caenorhabditis briggsae: an improved platform for comparative genomics.</title>
        <authorList>
            <person name="Stevens L."/>
            <person name="Andersen E.C."/>
        </authorList>
    </citation>
    <scope>NUCLEOTIDE SEQUENCE [LARGE SCALE GENOMIC DNA]</scope>
    <source>
        <strain evidence="1">QX1410_ONT</strain>
        <tissue evidence="1">Whole-organism</tissue>
    </source>
</reference>
<name>A0AAE9DMG7_CAEBR</name>
<dbReference type="EMBL" id="CP092621">
    <property type="protein sequence ID" value="UMM18295.1"/>
    <property type="molecule type" value="Genomic_DNA"/>
</dbReference>
<evidence type="ECO:0000313" key="1">
    <source>
        <dbReference type="EMBL" id="ULU06343.1"/>
    </source>
</evidence>
<dbReference type="AlphaFoldDB" id="A0AAE9DMG7"/>
<organism evidence="1 3">
    <name type="scientific">Caenorhabditis briggsae</name>
    <dbReference type="NCBI Taxonomy" id="6238"/>
    <lineage>
        <taxon>Eukaryota</taxon>
        <taxon>Metazoa</taxon>
        <taxon>Ecdysozoa</taxon>
        <taxon>Nematoda</taxon>
        <taxon>Chromadorea</taxon>
        <taxon>Rhabditida</taxon>
        <taxon>Rhabditina</taxon>
        <taxon>Rhabditomorpha</taxon>
        <taxon>Rhabditoidea</taxon>
        <taxon>Rhabditidae</taxon>
        <taxon>Peloderinae</taxon>
        <taxon>Caenorhabditis</taxon>
    </lineage>
</organism>
<dbReference type="EMBL" id="CP090892">
    <property type="protein sequence ID" value="ULU06343.1"/>
    <property type="molecule type" value="Genomic_DNA"/>
</dbReference>
<dbReference type="Proteomes" id="UP000829354">
    <property type="component" value="Chromosome II"/>
</dbReference>
<reference evidence="2 4" key="1">
    <citation type="submission" date="2022-04" db="EMBL/GenBank/DDBJ databases">
        <title>Chromosome-level reference genomes for two strains of Caenorhabditis briggsae: an improved platform for comparative genomics.</title>
        <authorList>
            <person name="Stevens L."/>
            <person name="Andersen E."/>
        </authorList>
    </citation>
    <scope>NUCLEOTIDE SEQUENCE [LARGE SCALE GENOMIC DNA]</scope>
    <source>
        <strain evidence="2">VX34</strain>
        <tissue evidence="2">Whole-organism</tissue>
    </source>
</reference>
<keyword evidence="4" id="KW-1185">Reference proteome</keyword>